<sequence>MALVISTNTSTKHVTSGGAQDLNERFMRLADHLADVPPNLQTTFTEACRYLGIEQEPLIDILVSSEPALCFTSLYVSKLHLLALAVTLPLRTWTTSIVMGAQRLDSSELQLLFPALGSLAMLSTFDISQNPIGSVGVMILVRLAQRCRLLKQVNIDGVEVVPSVRRKLEMILASR</sequence>
<gene>
    <name evidence="1" type="ORF">BSAL_53600</name>
</gene>
<dbReference type="OrthoDB" id="8436363at2759"/>
<keyword evidence="2" id="KW-1185">Reference proteome</keyword>
<evidence type="ECO:0000313" key="2">
    <source>
        <dbReference type="Proteomes" id="UP000051952"/>
    </source>
</evidence>
<organism evidence="1 2">
    <name type="scientific">Bodo saltans</name>
    <name type="common">Flagellated protozoan</name>
    <dbReference type="NCBI Taxonomy" id="75058"/>
    <lineage>
        <taxon>Eukaryota</taxon>
        <taxon>Discoba</taxon>
        <taxon>Euglenozoa</taxon>
        <taxon>Kinetoplastea</taxon>
        <taxon>Metakinetoplastina</taxon>
        <taxon>Eubodonida</taxon>
        <taxon>Bodonidae</taxon>
        <taxon>Bodo</taxon>
    </lineage>
</organism>
<dbReference type="VEuPathDB" id="TriTrypDB:BSAL_53600"/>
<name>A0A0S4ISB6_BODSA</name>
<proteinExistence type="predicted"/>
<dbReference type="Proteomes" id="UP000051952">
    <property type="component" value="Unassembled WGS sequence"/>
</dbReference>
<evidence type="ECO:0008006" key="3">
    <source>
        <dbReference type="Google" id="ProtNLM"/>
    </source>
</evidence>
<reference evidence="2" key="1">
    <citation type="submission" date="2015-09" db="EMBL/GenBank/DDBJ databases">
        <authorList>
            <consortium name="Pathogen Informatics"/>
        </authorList>
    </citation>
    <scope>NUCLEOTIDE SEQUENCE [LARGE SCALE GENOMIC DNA]</scope>
    <source>
        <strain evidence="2">Lake Konstanz</strain>
    </source>
</reference>
<dbReference type="InterPro" id="IPR032675">
    <property type="entry name" value="LRR_dom_sf"/>
</dbReference>
<evidence type="ECO:0000313" key="1">
    <source>
        <dbReference type="EMBL" id="CUE71703.1"/>
    </source>
</evidence>
<dbReference type="EMBL" id="CYKH01000110">
    <property type="protein sequence ID" value="CUE71703.1"/>
    <property type="molecule type" value="Genomic_DNA"/>
</dbReference>
<dbReference type="AlphaFoldDB" id="A0A0S4ISB6"/>
<protein>
    <recommendedName>
        <fullName evidence="3">Leucine-rich repeat protein</fullName>
    </recommendedName>
</protein>
<dbReference type="Gene3D" id="3.80.10.10">
    <property type="entry name" value="Ribonuclease Inhibitor"/>
    <property type="match status" value="1"/>
</dbReference>
<dbReference type="SUPFAM" id="SSF52047">
    <property type="entry name" value="RNI-like"/>
    <property type="match status" value="1"/>
</dbReference>
<accession>A0A0S4ISB6</accession>